<accession>A0A4Y1QTP6</accession>
<feature type="domain" description="Protein kinase" evidence="27">
    <location>
        <begin position="2411"/>
        <end position="2688"/>
    </location>
</feature>
<evidence type="ECO:0000256" key="25">
    <source>
        <dbReference type="SAM" id="MobiDB-lite"/>
    </source>
</evidence>
<protein>
    <recommendedName>
        <fullName evidence="3">non-specific serine/threonine protein kinase</fullName>
        <ecNumber evidence="3">2.7.11.1</ecNumber>
    </recommendedName>
</protein>
<dbReference type="CDD" id="cd00053">
    <property type="entry name" value="EGF"/>
    <property type="match status" value="1"/>
</dbReference>
<dbReference type="CDD" id="cd14066">
    <property type="entry name" value="STKc_IRAK"/>
    <property type="match status" value="1"/>
</dbReference>
<dbReference type="EC" id="2.7.11.1" evidence="3"/>
<feature type="compositionally biased region" description="Acidic residues" evidence="25">
    <location>
        <begin position="95"/>
        <end position="104"/>
    </location>
</feature>
<dbReference type="SMART" id="SM00181">
    <property type="entry name" value="EGF"/>
    <property type="match status" value="3"/>
</dbReference>
<evidence type="ECO:0000256" key="9">
    <source>
        <dbReference type="ARBA" id="ARBA00022741"/>
    </source>
</evidence>
<dbReference type="GO" id="GO:0048586">
    <property type="term" value="P:regulation of long-day photoperiodism, flowering"/>
    <property type="evidence" value="ECO:0007669"/>
    <property type="project" value="UniProtKB-ARBA"/>
</dbReference>
<keyword evidence="15 26" id="KW-0472">Membrane</keyword>
<keyword evidence="8" id="KW-0732">Signal</keyword>
<evidence type="ECO:0000256" key="17">
    <source>
        <dbReference type="ARBA" id="ARBA00023163"/>
    </source>
</evidence>
<dbReference type="PROSITE" id="PS50948">
    <property type="entry name" value="PAN"/>
    <property type="match status" value="1"/>
</dbReference>
<dbReference type="Pfam" id="PF05712">
    <property type="entry name" value="MRG"/>
    <property type="match status" value="1"/>
</dbReference>
<dbReference type="InterPro" id="IPR008271">
    <property type="entry name" value="Ser/Thr_kinase_AS"/>
</dbReference>
<dbReference type="PANTHER" id="PTHR47974">
    <property type="entry name" value="OS07G0415500 PROTEIN"/>
    <property type="match status" value="1"/>
</dbReference>
<evidence type="ECO:0000256" key="16">
    <source>
        <dbReference type="ARBA" id="ARBA00023157"/>
    </source>
</evidence>
<dbReference type="Pfam" id="PF00954">
    <property type="entry name" value="S_locus_glycop"/>
    <property type="match status" value="3"/>
</dbReference>
<reference evidence="31" key="1">
    <citation type="journal article" date="2019" name="Science">
        <title>Mutation of a bHLH transcription factor allowed almond domestication.</title>
        <authorList>
            <person name="Sanchez-Perez R."/>
            <person name="Pavan S."/>
            <person name="Mazzeo R."/>
            <person name="Moldovan C."/>
            <person name="Aiese Cigliano R."/>
            <person name="Del Cueto J."/>
            <person name="Ricciardi F."/>
            <person name="Lotti C."/>
            <person name="Ricciardi L."/>
            <person name="Dicenta F."/>
            <person name="Lopez-Marques R.L."/>
            <person name="Lindberg Moller B."/>
        </authorList>
    </citation>
    <scope>NUCLEOTIDE SEQUENCE</scope>
</reference>
<dbReference type="SMART" id="SM00108">
    <property type="entry name" value="B_lectin"/>
    <property type="match status" value="3"/>
</dbReference>
<comment type="subcellular location">
    <subcellularLocation>
        <location evidence="2">Membrane</location>
        <topology evidence="2">Single-pass type I membrane protein</topology>
    </subcellularLocation>
    <subcellularLocation>
        <location evidence="1">Nucleus</location>
    </subcellularLocation>
</comment>
<evidence type="ECO:0000256" key="10">
    <source>
        <dbReference type="ARBA" id="ARBA00022777"/>
    </source>
</evidence>
<dbReference type="SUPFAM" id="SSF51110">
    <property type="entry name" value="alpha-D-mannose-specific plant lectins"/>
    <property type="match status" value="3"/>
</dbReference>
<proteinExistence type="predicted"/>
<evidence type="ECO:0000259" key="29">
    <source>
        <dbReference type="PROSITE" id="PS50927"/>
    </source>
</evidence>
<dbReference type="GO" id="GO:1990841">
    <property type="term" value="F:promoter-specific chromatin binding"/>
    <property type="evidence" value="ECO:0007669"/>
    <property type="project" value="UniProtKB-ARBA"/>
</dbReference>
<dbReference type="InterPro" id="IPR000858">
    <property type="entry name" value="S_locus_glycoprot_dom"/>
</dbReference>
<evidence type="ECO:0000256" key="13">
    <source>
        <dbReference type="ARBA" id="ARBA00022989"/>
    </source>
</evidence>
<dbReference type="InterPro" id="IPR026541">
    <property type="entry name" value="MRG_dom"/>
</dbReference>
<evidence type="ECO:0000259" key="28">
    <source>
        <dbReference type="PROSITE" id="PS50026"/>
    </source>
</evidence>
<comment type="caution">
    <text evidence="23">Lacks conserved residue(s) required for the propagation of feature annotation.</text>
</comment>
<evidence type="ECO:0000256" key="7">
    <source>
        <dbReference type="ARBA" id="ARBA00022692"/>
    </source>
</evidence>
<feature type="region of interest" description="Disordered" evidence="25">
    <location>
        <begin position="33"/>
        <end position="116"/>
    </location>
</feature>
<dbReference type="GO" id="GO:0005634">
    <property type="term" value="C:nucleus"/>
    <property type="evidence" value="ECO:0007669"/>
    <property type="project" value="UniProtKB-SubCell"/>
</dbReference>
<dbReference type="GO" id="GO:0048544">
    <property type="term" value="P:recognition of pollen"/>
    <property type="evidence" value="ECO:0007669"/>
    <property type="project" value="InterPro"/>
</dbReference>
<feature type="domain" description="Bulb-type lectin" evidence="29">
    <location>
        <begin position="462"/>
        <end position="596"/>
    </location>
</feature>
<dbReference type="PROSITE" id="PS50927">
    <property type="entry name" value="BULB_LECTIN"/>
    <property type="match status" value="3"/>
</dbReference>
<evidence type="ECO:0000256" key="18">
    <source>
        <dbReference type="ARBA" id="ARBA00023170"/>
    </source>
</evidence>
<dbReference type="PROSITE" id="PS51640">
    <property type="entry name" value="MRG"/>
    <property type="match status" value="1"/>
</dbReference>
<dbReference type="CDD" id="cd01098">
    <property type="entry name" value="PAN_AP_plant"/>
    <property type="match status" value="1"/>
</dbReference>
<dbReference type="Gene3D" id="3.30.200.20">
    <property type="entry name" value="Phosphorylase Kinase, domain 1"/>
    <property type="match status" value="3"/>
</dbReference>
<keyword evidence="11 24" id="KW-0067">ATP-binding</keyword>
<dbReference type="Gene3D" id="1.10.510.10">
    <property type="entry name" value="Transferase(Phosphotransferase) domain 1"/>
    <property type="match status" value="3"/>
</dbReference>
<keyword evidence="19" id="KW-0325">Glycoprotein</keyword>
<dbReference type="PROSITE" id="PS50026">
    <property type="entry name" value="EGF_3"/>
    <property type="match status" value="1"/>
</dbReference>
<keyword evidence="18" id="KW-0675">Receptor</keyword>
<evidence type="ECO:0000256" key="11">
    <source>
        <dbReference type="ARBA" id="ARBA00022840"/>
    </source>
</evidence>
<feature type="binding site" evidence="24">
    <location>
        <position position="983"/>
    </location>
    <ligand>
        <name>ATP</name>
        <dbReference type="ChEBI" id="CHEBI:30616"/>
    </ligand>
</feature>
<dbReference type="InterPro" id="IPR000719">
    <property type="entry name" value="Prot_kinase_dom"/>
</dbReference>
<dbReference type="PANTHER" id="PTHR47974:SF3">
    <property type="entry name" value="RECEPTOR-LIKE SERINE_THREONINE-PROTEIN KINASE"/>
    <property type="match status" value="1"/>
</dbReference>
<dbReference type="EMBL" id="AP019297">
    <property type="protein sequence ID" value="BBG95198.1"/>
    <property type="molecule type" value="Genomic_DNA"/>
</dbReference>
<feature type="binding site" evidence="24">
    <location>
        <position position="1731"/>
    </location>
    <ligand>
        <name>ATP</name>
        <dbReference type="ChEBI" id="CHEBI:30616"/>
    </ligand>
</feature>
<dbReference type="InterPro" id="IPR000742">
    <property type="entry name" value="EGF"/>
</dbReference>
<evidence type="ECO:0000256" key="22">
    <source>
        <dbReference type="ARBA" id="ARBA00048679"/>
    </source>
</evidence>
<organism evidence="31">
    <name type="scientific">Prunus dulcis</name>
    <name type="common">Almond</name>
    <name type="synonym">Amygdalus dulcis</name>
    <dbReference type="NCBI Taxonomy" id="3755"/>
    <lineage>
        <taxon>Eukaryota</taxon>
        <taxon>Viridiplantae</taxon>
        <taxon>Streptophyta</taxon>
        <taxon>Embryophyta</taxon>
        <taxon>Tracheophyta</taxon>
        <taxon>Spermatophyta</taxon>
        <taxon>Magnoliopsida</taxon>
        <taxon>eudicotyledons</taxon>
        <taxon>Gunneridae</taxon>
        <taxon>Pentapetalae</taxon>
        <taxon>rosids</taxon>
        <taxon>fabids</taxon>
        <taxon>Rosales</taxon>
        <taxon>Rosaceae</taxon>
        <taxon>Amygdaloideae</taxon>
        <taxon>Amygdaleae</taxon>
        <taxon>Prunus</taxon>
    </lineage>
</organism>
<keyword evidence="4" id="KW-0723">Serine/threonine-protein kinase</keyword>
<keyword evidence="10 31" id="KW-0418">Kinase</keyword>
<evidence type="ECO:0000256" key="1">
    <source>
        <dbReference type="ARBA" id="ARBA00004123"/>
    </source>
</evidence>
<feature type="region of interest" description="Disordered" evidence="25">
    <location>
        <begin position="181"/>
        <end position="215"/>
    </location>
</feature>
<dbReference type="PROSITE" id="PS00108">
    <property type="entry name" value="PROTEIN_KINASE_ST"/>
    <property type="match status" value="3"/>
</dbReference>
<feature type="transmembrane region" description="Helical" evidence="26">
    <location>
        <begin position="1646"/>
        <end position="1669"/>
    </location>
</feature>
<dbReference type="InterPro" id="IPR036426">
    <property type="entry name" value="Bulb-type_lectin_dom_sf"/>
</dbReference>
<dbReference type="FunFam" id="3.30.200.20:FF:000059">
    <property type="entry name" value="S-receptor-like serine/threonine-protein kinase"/>
    <property type="match status" value="3"/>
</dbReference>
<feature type="domain" description="EGF-like" evidence="28">
    <location>
        <begin position="1473"/>
        <end position="1511"/>
    </location>
</feature>
<dbReference type="InterPro" id="IPR003609">
    <property type="entry name" value="Pan_app"/>
</dbReference>
<comment type="catalytic activity">
    <reaction evidence="22">
        <text>L-seryl-[protein] + ATP = O-phospho-L-seryl-[protein] + ADP + H(+)</text>
        <dbReference type="Rhea" id="RHEA:17989"/>
        <dbReference type="Rhea" id="RHEA-COMP:9863"/>
        <dbReference type="Rhea" id="RHEA-COMP:11604"/>
        <dbReference type="ChEBI" id="CHEBI:15378"/>
        <dbReference type="ChEBI" id="CHEBI:29999"/>
        <dbReference type="ChEBI" id="CHEBI:30616"/>
        <dbReference type="ChEBI" id="CHEBI:83421"/>
        <dbReference type="ChEBI" id="CHEBI:456216"/>
        <dbReference type="EC" id="2.7.11.1"/>
    </reaction>
</comment>
<keyword evidence="31" id="KW-0430">Lectin</keyword>
<feature type="domain" description="Bulb-type lectin" evidence="29">
    <location>
        <begin position="1974"/>
        <end position="2096"/>
    </location>
</feature>
<evidence type="ECO:0000256" key="4">
    <source>
        <dbReference type="ARBA" id="ARBA00022527"/>
    </source>
</evidence>
<feature type="binding site" evidence="24">
    <location>
        <position position="2439"/>
    </location>
    <ligand>
        <name>ATP</name>
        <dbReference type="ChEBI" id="CHEBI:30616"/>
    </ligand>
</feature>
<dbReference type="FunFam" id="1.10.274.30:FF:000005">
    <property type="entry name" value="Chromatin modification-related protein EAF3"/>
    <property type="match status" value="1"/>
</dbReference>
<dbReference type="Gene3D" id="2.30.30.140">
    <property type="match status" value="1"/>
</dbReference>
<evidence type="ECO:0000313" key="31">
    <source>
        <dbReference type="EMBL" id="BBG95198.1"/>
    </source>
</evidence>
<comment type="catalytic activity">
    <reaction evidence="21">
        <text>L-threonyl-[protein] + ATP = O-phospho-L-threonyl-[protein] + ADP + H(+)</text>
        <dbReference type="Rhea" id="RHEA:46608"/>
        <dbReference type="Rhea" id="RHEA-COMP:11060"/>
        <dbReference type="Rhea" id="RHEA-COMP:11605"/>
        <dbReference type="ChEBI" id="CHEBI:15378"/>
        <dbReference type="ChEBI" id="CHEBI:30013"/>
        <dbReference type="ChEBI" id="CHEBI:30616"/>
        <dbReference type="ChEBI" id="CHEBI:61977"/>
        <dbReference type="ChEBI" id="CHEBI:456216"/>
        <dbReference type="EC" id="2.7.11.1"/>
    </reaction>
</comment>
<dbReference type="GO" id="GO:0005524">
    <property type="term" value="F:ATP binding"/>
    <property type="evidence" value="ECO:0007669"/>
    <property type="project" value="UniProtKB-UniRule"/>
</dbReference>
<dbReference type="SUPFAM" id="SSF56112">
    <property type="entry name" value="Protein kinase-like (PK-like)"/>
    <property type="match status" value="3"/>
</dbReference>
<evidence type="ECO:0000259" key="30">
    <source>
        <dbReference type="PROSITE" id="PS50948"/>
    </source>
</evidence>
<evidence type="ECO:0000256" key="8">
    <source>
        <dbReference type="ARBA" id="ARBA00022729"/>
    </source>
</evidence>
<keyword evidence="12" id="KW-0156">Chromatin regulator</keyword>
<sequence length="2688" mass="303364">MTECNFWLGPDFQTQIQCKPKLRKPKVYRETRRRFKFYRSPQPFKDQQTVKPHPPGVFSSNRAPKTKMRGSKTVVSDTDSSATQSDSSATKTDSDMIDGEDEEVSAPSPIHAPSPKARRCSLFMRPKFTKPRDGAKSEPAFLLTYDSRTGLFISLIARWDEWVHLDRLMKNTDENVRKQEQLNANQRTHKNAKLTRTSQTKQKVSRGKKRKNDSVIKDKDAIPMEDLVLQIPLTLKKQLVDDCEFITHLGKLVKLPRTPNVDDIMKKYLDYRSKDSLKKTHSVEEILKGLCCYFDKALPVMLLYKNERQQYEKAIAHDASPSSVYGAEHLLRLFVKLPELLLNANIEEETLKDLQQKLVDFLKFLQKNQNAFFLSTYHVPDDVEASTNKPDETEPEHIVPSLTIWAYLVRQLDSSNFPQRWFSVNPIEDIQNLVGGVQPVPPSFPMGTLFLIFLLSLAIHSPLSSSTSDSLSRGSSLSVEKPEDVLVSADGVFTAGFHQVGNNSFCFAIWFTEPSISDHYRNRTVVWMANRDQPVNGKRSKLCLQKTGNLILTDAGQSIVWATITTSLSPAHLSLQNSGNLVLLHSGSVVLWQSFDSPTDTLLPLQPFTRKATLISTRSQSNFSSGFYKLFFDSDNLLRLLFDGLEISSVYWPDPSRVSWDNARSTYNNSRNAMLDSLGSFISSDNLTFLSADYGAKRQRRLRIDFDGNVRLYSRENSGEKWVVSWQAISDSCMIHGICGANSVCSYDPGFGRKCSCLPGYQIINHTDWSFGCEPQFNHSYTKVNESSFLKLSQVEFSGYDYSSYQNRTYGECESGFQYTFDSGSGVYNCNPKTQLRSGRRSDLQGYLYLRLPKAYLFSNHSDMKYLKQFGLNCTDRIIYLDRQYVKKHVSKPVKFLLWFACGLGGFEIICLLLFFGLLTSRTRKSSKQDMHDGYLLAATGFKRYSYAELKKATRGFSEEIGRGAGGIVYKGVLADERVAAIKLLNEAIQGEAEFLAEASTLGRLNHMHLIEMWGYCSERKRKLLVYEYMEHGSLAHNLSSNVLNWEKRFEIAVGTAKGLAYLHEECLEWVLHCDVKPQNILLDSNYQPKVADFGLSKLFNRGELKNSSFSRIRGTRGYIAPEWVYNLPITSKVDVYSYGIVVLEMVTGKNPTKGVDAIDREQRRLIMSVREKVNGTSAIGPQMGMIMDPSFEGEYDVEKMEILLRVALQCVEEDKDARPTMRQKPEDVLVSADGVFTAGFHQVGNNSFCFAIWFTEPSSSDHYQNRTIVWMANRDQPVNGKRSKLSLLKTGNLILTDAGQSNVWATTTTSLSPVHLTLQNSGNLVLQKSDHFVLWQSFEFPTDTLLPHQPLTRNTILVSMRSQSNFSSGFYKLFFDNDNLLRLLYDGLQTSSVYWFEPWLAGQDAGRSTDNSSRIAVLDSLGNFTSSDKYTLMAADYGAKSQRRLTVDSDGNVRLYSWKKPGDKWLVSGQVISDPCKIHGVCGVNSVCSYDPGHGRKCSCIPGYRLINHTDWNYGCEPQYNYTCTKGESTFFKLSKLEFFGYDYGYFTNYTYEDCENLCLKLCNCKGFQYSRIPGRPTYSCYPKTVLLNGYRSPSFFGDLYLRVPKNHLLSYQKPQEEYRLNCLGTVVGLDRNYVKTSVTGSVKFLLWFACGVGGFEIICILLVLGLLRSTRPNSNEDMQGYVLAATGFKRFSYGELKKATRGFSEEIGRGAGGIVYKGVLADQRVAAIKTLNGADPGEAEFLGEANTIGRLNHMHLIEMWGFCSEGKHRLLVYEYMEHGSLAQNLSSNVLDWKKRFEIAVGTAKGLAYLHEECLEWVLHCDVKPQNILLDSNYQPKVADFGLSKLFNRGGLKNSSFSRIRGTRGYIAPEWVYNLPITSKVDVYSYGIVVLEMVTGKNPTMGVDAIDGEQRRLITWVREKVNGTTDIASRMGEIIDPSFEDGDFVGSGFTLCRGRQRCKAYHEPISSASYTDLSAGSSLSVENPADTLTSSNGMFSAGFFQVGENAYSFAIWFTEPSPTHNLTVVWMSNRDQPVNGRGSKLILQKNGNLILTDAGKSTIWSSNTVSNSCTKLLLHDNGNLVLLTLQGLALWESFASPTNTLLPQQPLTRNTKLISSRSLTNYSSGFYSFYFDNENTLRLLYNGHELSSIYWPDPWRVSSEVGRSTYNNSRIAMFDHLGSLSASDNFSILSADYGAKLQRILKIDADGNVRLYSRAQQGGTWVVSWQAVSAPCKIHGICGANSFCSNVPSFGRKCSCLPGYEMRNKIDWSYGCQPQPAGDHLNLSWSCNNSTAAQDAFSFMHLPHVEFYGYDYGFYSNYTLERCRVLCLELCCAGFQYKYDPWNGIHNCFPKAQLENGRRTPAEIVCVFLVWSFMSRRTGREDSDVVMKGYLHAATGFRRFSYSELKKATRGFIEVIGRGGGGTVYKGLLSDQRVAAIKQLNGANQGEAEFLAEVSLIGKLYHMNLIEMWGYCVEGKHRLLVYEYMENGSLAEKLSSNVLDWKQKFEIAVGTAKGLAYLHEECLEWVLHCDVKPENILLDSNYNPKVADFGLSKLLNRGEQSNLSFSRIRGTRGYIAPEWVQNMRITSKVDVYGYGIVVLEMLTGKSPAEIVQAIEDGEETHEKMMVTWVRDKMNEAFANAESQMGDDYEQGRLEILVKVALQCLEEDKDARPTMSQVVEMLLHHENN</sequence>
<feature type="domain" description="Bulb-type lectin" evidence="29">
    <location>
        <begin position="1215"/>
        <end position="1340"/>
    </location>
</feature>
<keyword evidence="16" id="KW-1015">Disulfide bond</keyword>
<dbReference type="FunFam" id="2.90.10.10:FF:000017">
    <property type="entry name" value="Putative receptor protein kinase ZmPK1"/>
    <property type="match status" value="1"/>
</dbReference>
<evidence type="ECO:0000256" key="23">
    <source>
        <dbReference type="PROSITE-ProRule" id="PRU00076"/>
    </source>
</evidence>
<keyword evidence="13 26" id="KW-1133">Transmembrane helix</keyword>
<evidence type="ECO:0000256" key="14">
    <source>
        <dbReference type="ARBA" id="ARBA00023015"/>
    </source>
</evidence>
<dbReference type="InterPro" id="IPR001480">
    <property type="entry name" value="Bulb-type_lectin_dom"/>
</dbReference>
<dbReference type="GO" id="GO:0016020">
    <property type="term" value="C:membrane"/>
    <property type="evidence" value="ECO:0007669"/>
    <property type="project" value="UniProtKB-SubCell"/>
</dbReference>
<evidence type="ECO:0000256" key="26">
    <source>
        <dbReference type="SAM" id="Phobius"/>
    </source>
</evidence>
<feature type="domain" description="Apple" evidence="30">
    <location>
        <begin position="1525"/>
        <end position="1606"/>
    </location>
</feature>
<keyword evidence="14" id="KW-0805">Transcription regulation</keyword>
<evidence type="ECO:0000256" key="20">
    <source>
        <dbReference type="ARBA" id="ARBA00023242"/>
    </source>
</evidence>
<dbReference type="Gene3D" id="2.90.10.10">
    <property type="entry name" value="Bulb-type lectin domain"/>
    <property type="match status" value="3"/>
</dbReference>
<dbReference type="SMART" id="SM00220">
    <property type="entry name" value="S_TKc"/>
    <property type="match status" value="3"/>
</dbReference>
<name>A0A4Y1QTP6_PRUDU</name>
<dbReference type="PROSITE" id="PS00107">
    <property type="entry name" value="PROTEIN_KINASE_ATP"/>
    <property type="match status" value="3"/>
</dbReference>
<dbReference type="Pfam" id="PF01453">
    <property type="entry name" value="B_lectin"/>
    <property type="match status" value="3"/>
</dbReference>
<dbReference type="SUPFAM" id="SSF54160">
    <property type="entry name" value="Chromo domain-like"/>
    <property type="match status" value="1"/>
</dbReference>
<keyword evidence="20" id="KW-0539">Nucleus</keyword>
<dbReference type="InterPro" id="IPR017441">
    <property type="entry name" value="Protein_kinase_ATP_BS"/>
</dbReference>
<dbReference type="InterPro" id="IPR038217">
    <property type="entry name" value="MRG_C_sf"/>
</dbReference>
<feature type="domain" description="Protein kinase" evidence="27">
    <location>
        <begin position="1703"/>
        <end position="2001"/>
    </location>
</feature>
<dbReference type="InterPro" id="IPR016197">
    <property type="entry name" value="Chromo-like_dom_sf"/>
</dbReference>
<keyword evidence="6" id="KW-0808">Transferase</keyword>
<dbReference type="InterPro" id="IPR011009">
    <property type="entry name" value="Kinase-like_dom_sf"/>
</dbReference>
<evidence type="ECO:0000256" key="15">
    <source>
        <dbReference type="ARBA" id="ARBA00023136"/>
    </source>
</evidence>
<dbReference type="GO" id="GO:0004674">
    <property type="term" value="F:protein serine/threonine kinase activity"/>
    <property type="evidence" value="ECO:0007669"/>
    <property type="project" value="UniProtKB-KW"/>
</dbReference>
<evidence type="ECO:0000256" key="6">
    <source>
        <dbReference type="ARBA" id="ARBA00022679"/>
    </source>
</evidence>
<dbReference type="GO" id="GO:0006325">
    <property type="term" value="P:chromatin organization"/>
    <property type="evidence" value="ECO:0007669"/>
    <property type="project" value="UniProtKB-KW"/>
</dbReference>
<evidence type="ECO:0000256" key="2">
    <source>
        <dbReference type="ARBA" id="ARBA00004479"/>
    </source>
</evidence>
<evidence type="ECO:0000256" key="19">
    <source>
        <dbReference type="ARBA" id="ARBA00023180"/>
    </source>
</evidence>
<dbReference type="CDD" id="cd00054">
    <property type="entry name" value="EGF_CA"/>
    <property type="match status" value="1"/>
</dbReference>
<evidence type="ECO:0000256" key="21">
    <source>
        <dbReference type="ARBA" id="ARBA00047899"/>
    </source>
</evidence>
<dbReference type="Gene3D" id="1.10.274.30">
    <property type="entry name" value="MRG domain"/>
    <property type="match status" value="1"/>
</dbReference>
<feature type="compositionally biased region" description="Low complexity" evidence="25">
    <location>
        <begin position="71"/>
        <end position="91"/>
    </location>
</feature>
<evidence type="ECO:0000256" key="3">
    <source>
        <dbReference type="ARBA" id="ARBA00012513"/>
    </source>
</evidence>
<keyword evidence="9 24" id="KW-0547">Nucleotide-binding</keyword>
<gene>
    <name evidence="31" type="ORF">Prudu_003678</name>
</gene>
<dbReference type="GO" id="GO:0030246">
    <property type="term" value="F:carbohydrate binding"/>
    <property type="evidence" value="ECO:0007669"/>
    <property type="project" value="UniProtKB-KW"/>
</dbReference>
<keyword evidence="17" id="KW-0804">Transcription</keyword>
<dbReference type="CDD" id="cd00028">
    <property type="entry name" value="B_lectin"/>
    <property type="match status" value="3"/>
</dbReference>
<dbReference type="Pfam" id="PF00069">
    <property type="entry name" value="Pkinase"/>
    <property type="match status" value="3"/>
</dbReference>
<keyword evidence="5 23" id="KW-0245">EGF-like domain</keyword>
<evidence type="ECO:0000256" key="5">
    <source>
        <dbReference type="ARBA" id="ARBA00022536"/>
    </source>
</evidence>
<evidence type="ECO:0000256" key="12">
    <source>
        <dbReference type="ARBA" id="ARBA00022853"/>
    </source>
</evidence>
<keyword evidence="7 26" id="KW-0812">Transmembrane</keyword>
<evidence type="ECO:0000256" key="24">
    <source>
        <dbReference type="PROSITE-ProRule" id="PRU10141"/>
    </source>
</evidence>
<evidence type="ECO:0000259" key="27">
    <source>
        <dbReference type="PROSITE" id="PS50011"/>
    </source>
</evidence>
<feature type="domain" description="Protein kinase" evidence="27">
    <location>
        <begin position="955"/>
        <end position="1231"/>
    </location>
</feature>
<feature type="transmembrane region" description="Helical" evidence="26">
    <location>
        <begin position="896"/>
        <end position="919"/>
    </location>
</feature>
<dbReference type="PROSITE" id="PS50011">
    <property type="entry name" value="PROTEIN_KINASE_DOM"/>
    <property type="match status" value="3"/>
</dbReference>
<dbReference type="FunFam" id="1.10.510.10:FF:000537">
    <property type="entry name" value="Putative receptor-like protein kinase"/>
    <property type="match status" value="3"/>
</dbReference>